<dbReference type="EMBL" id="MCGO01000052">
    <property type="protein sequence ID" value="ORY37014.1"/>
    <property type="molecule type" value="Genomic_DNA"/>
</dbReference>
<name>A0A1Y2BQK2_9FUNG</name>
<keyword evidence="3" id="KW-1185">Reference proteome</keyword>
<dbReference type="Proteomes" id="UP000193642">
    <property type="component" value="Unassembled WGS sequence"/>
</dbReference>
<protein>
    <submittedName>
        <fullName evidence="2">Uncharacterized protein</fullName>
    </submittedName>
</protein>
<organism evidence="2 3">
    <name type="scientific">Rhizoclosmatium globosum</name>
    <dbReference type="NCBI Taxonomy" id="329046"/>
    <lineage>
        <taxon>Eukaryota</taxon>
        <taxon>Fungi</taxon>
        <taxon>Fungi incertae sedis</taxon>
        <taxon>Chytridiomycota</taxon>
        <taxon>Chytridiomycota incertae sedis</taxon>
        <taxon>Chytridiomycetes</taxon>
        <taxon>Chytridiales</taxon>
        <taxon>Chytriomycetaceae</taxon>
        <taxon>Rhizoclosmatium</taxon>
    </lineage>
</organism>
<gene>
    <name evidence="2" type="ORF">BCR33DRAFT_468198</name>
</gene>
<accession>A0A1Y2BQK2</accession>
<comment type="caution">
    <text evidence="2">The sequence shown here is derived from an EMBL/GenBank/DDBJ whole genome shotgun (WGS) entry which is preliminary data.</text>
</comment>
<feature type="compositionally biased region" description="Pro residues" evidence="1">
    <location>
        <begin position="44"/>
        <end position="54"/>
    </location>
</feature>
<feature type="region of interest" description="Disordered" evidence="1">
    <location>
        <begin position="35"/>
        <end position="65"/>
    </location>
</feature>
<proteinExistence type="predicted"/>
<evidence type="ECO:0000313" key="2">
    <source>
        <dbReference type="EMBL" id="ORY37014.1"/>
    </source>
</evidence>
<evidence type="ECO:0000313" key="3">
    <source>
        <dbReference type="Proteomes" id="UP000193642"/>
    </source>
</evidence>
<evidence type="ECO:0000256" key="1">
    <source>
        <dbReference type="SAM" id="MobiDB-lite"/>
    </source>
</evidence>
<reference evidence="2 3" key="1">
    <citation type="submission" date="2016-07" db="EMBL/GenBank/DDBJ databases">
        <title>Pervasive Adenine N6-methylation of Active Genes in Fungi.</title>
        <authorList>
            <consortium name="DOE Joint Genome Institute"/>
            <person name="Mondo S.J."/>
            <person name="Dannebaum R.O."/>
            <person name="Kuo R.C."/>
            <person name="Labutti K."/>
            <person name="Haridas S."/>
            <person name="Kuo A."/>
            <person name="Salamov A."/>
            <person name="Ahrendt S.R."/>
            <person name="Lipzen A."/>
            <person name="Sullivan W."/>
            <person name="Andreopoulos W.B."/>
            <person name="Clum A."/>
            <person name="Lindquist E."/>
            <person name="Daum C."/>
            <person name="Ramamoorthy G.K."/>
            <person name="Gryganskyi A."/>
            <person name="Culley D."/>
            <person name="Magnuson J.K."/>
            <person name="James T.Y."/>
            <person name="O'Malley M.A."/>
            <person name="Stajich J.E."/>
            <person name="Spatafora J.W."/>
            <person name="Visel A."/>
            <person name="Grigoriev I.V."/>
        </authorList>
    </citation>
    <scope>NUCLEOTIDE SEQUENCE [LARGE SCALE GENOMIC DNA]</scope>
    <source>
        <strain evidence="2 3">JEL800</strain>
    </source>
</reference>
<feature type="compositionally biased region" description="Polar residues" evidence="1">
    <location>
        <begin position="56"/>
        <end position="65"/>
    </location>
</feature>
<sequence length="126" mass="14310">MDFALLCFDTLDEVEARLTDDDIDRYNLKHGLIAPSSSPLLVGAPPPPSSPLPQEPTATKNNSTSLVPTATDSSFSSFQLLPFITLHLHLHHLLLPAFFFLRYSKRHTFFFFRHSSSIFIWYCHCS</sequence>
<dbReference type="AlphaFoldDB" id="A0A1Y2BQK2"/>